<dbReference type="Proteomes" id="UP001593833">
    <property type="component" value="Unassembled WGS sequence"/>
</dbReference>
<keyword evidence="3" id="KW-1185">Reference proteome</keyword>
<dbReference type="Gene3D" id="2.60.40.10">
    <property type="entry name" value="Immunoglobulins"/>
    <property type="match status" value="1"/>
</dbReference>
<evidence type="ECO:0000313" key="3">
    <source>
        <dbReference type="Proteomes" id="UP001593833"/>
    </source>
</evidence>
<feature type="signal peptide" evidence="1">
    <location>
        <begin position="1"/>
        <end position="23"/>
    </location>
</feature>
<reference evidence="2 3" key="1">
    <citation type="submission" date="2024-09" db="EMBL/GenBank/DDBJ databases">
        <authorList>
            <person name="D'Angelo T."/>
        </authorList>
    </citation>
    <scope>NUCLEOTIDE SEQUENCE [LARGE SCALE GENOMIC DNA]</scope>
    <source>
        <strain evidence="2">SAG AM-320-E07</strain>
    </source>
</reference>
<evidence type="ECO:0000256" key="1">
    <source>
        <dbReference type="SAM" id="SignalP"/>
    </source>
</evidence>
<protein>
    <recommendedName>
        <fullName evidence="4">Choice-of-anchor D domain-containing protein</fullName>
    </recommendedName>
</protein>
<dbReference type="InterPro" id="IPR013783">
    <property type="entry name" value="Ig-like_fold"/>
</dbReference>
<gene>
    <name evidence="2" type="ORF">ACFL6M_01390</name>
</gene>
<organism evidence="2 3">
    <name type="scientific">Eiseniibacteriota bacterium</name>
    <dbReference type="NCBI Taxonomy" id="2212470"/>
    <lineage>
        <taxon>Bacteria</taxon>
        <taxon>Candidatus Eiseniibacteriota</taxon>
    </lineage>
</organism>
<evidence type="ECO:0000313" key="2">
    <source>
        <dbReference type="EMBL" id="MFC1572228.1"/>
    </source>
</evidence>
<dbReference type="SUPFAM" id="SSF63825">
    <property type="entry name" value="YWTD domain"/>
    <property type="match status" value="1"/>
</dbReference>
<evidence type="ECO:0008006" key="4">
    <source>
        <dbReference type="Google" id="ProtNLM"/>
    </source>
</evidence>
<name>A0ABV6YIS2_UNCEI</name>
<sequence length="496" mass="51965">MCRCEAVRFVSVLLLALAPQVVAVKDATAQAMVLDYVAHYDCEPATADHLMSVLALAGDQAIVAGNQGLTLVDLAALPPGGDYVYIHRLGGLNARDIYTADGQWFFVNLHRTGSGGSGGSAVVERVGDELFHRITIDQPGILFEKMCLEGGFLYVAAHAQGVRVYDVAVPSAPALVGSLGVGFTDAFATAVDGDLLYVADGAGGLKLVDISDPAAPAHAGGENLLSASGTAEAVTVHAGHVYVAAGGAGVAFYEGGDPTRRTLYPVGGAAEEMCWWGDYLCVSDFGAVTVYAAQPDGSLVLVAQEYVQRRYVDGSARLRLSEGLDTTPDGRVLCANWNDMDVYQLLPEAAGTQADLSVDTRRIRFPATGGAANVTLRNNGAQTLVISAVTCDDSAFVCDYLGGPLSPGESLVCEVTYDGTGTSAGEDLLFHSNDPDEDPLPIQVFGRTGFLDPGEPATGFSLPCWGKDAGGVWNVAPFTLSDHLGKIVWFQIYGSW</sequence>
<feature type="chain" id="PRO_5046870214" description="Choice-of-anchor D domain-containing protein" evidence="1">
    <location>
        <begin position="24"/>
        <end position="496"/>
    </location>
</feature>
<dbReference type="InterPro" id="IPR013211">
    <property type="entry name" value="LVIVD"/>
</dbReference>
<proteinExistence type="predicted"/>
<accession>A0ABV6YIS2</accession>
<comment type="caution">
    <text evidence="2">The sequence shown here is derived from an EMBL/GenBank/DDBJ whole genome shotgun (WGS) entry which is preliminary data.</text>
</comment>
<dbReference type="EMBL" id="JBHPKH010000008">
    <property type="protein sequence ID" value="MFC1572228.1"/>
    <property type="molecule type" value="Genomic_DNA"/>
</dbReference>
<keyword evidence="1" id="KW-0732">Signal</keyword>
<dbReference type="Pfam" id="PF08309">
    <property type="entry name" value="LVIVD"/>
    <property type="match status" value="2"/>
</dbReference>